<reference evidence="1 2" key="1">
    <citation type="journal article" date="2010" name="Int. J. Syst. Evol. Microbiol.">
        <title>Thiohalobacter thiocyanaticus gen. nov., sp. nov., a moderately halophilic, sulfur-oxidizing gammaproteobacterium from hypersaline lakes, that utilizes thiocyanate.</title>
        <authorList>
            <person name="Sorokin D.Y."/>
            <person name="Kovaleva O.L."/>
            <person name="Tourova T.P."/>
            <person name="Muyzer G."/>
        </authorList>
    </citation>
    <scope>NUCLEOTIDE SEQUENCE [LARGE SCALE GENOMIC DNA]</scope>
    <source>
        <strain evidence="1 2">Hrh1</strain>
    </source>
</reference>
<dbReference type="RefSeq" id="WP_125180726.1">
    <property type="nucleotide sequence ID" value="NZ_QZMU01000001.1"/>
</dbReference>
<organism evidence="1 2">
    <name type="scientific">Thiohalobacter thiocyanaticus</name>
    <dbReference type="NCBI Taxonomy" id="585455"/>
    <lineage>
        <taxon>Bacteria</taxon>
        <taxon>Pseudomonadati</taxon>
        <taxon>Pseudomonadota</taxon>
        <taxon>Gammaproteobacteria</taxon>
        <taxon>Thiohalobacterales</taxon>
        <taxon>Thiohalobacteraceae</taxon>
        <taxon>Thiohalobacter</taxon>
    </lineage>
</organism>
<dbReference type="Gene3D" id="1.25.40.10">
    <property type="entry name" value="Tetratricopeptide repeat domain"/>
    <property type="match status" value="1"/>
</dbReference>
<accession>A0A426QI50</accession>
<dbReference type="Proteomes" id="UP000287798">
    <property type="component" value="Unassembled WGS sequence"/>
</dbReference>
<gene>
    <name evidence="1" type="ORF">D6C00_05405</name>
</gene>
<protein>
    <submittedName>
        <fullName evidence="1">Uncharacterized protein</fullName>
    </submittedName>
</protein>
<dbReference type="SUPFAM" id="SSF48452">
    <property type="entry name" value="TPR-like"/>
    <property type="match status" value="1"/>
</dbReference>
<proteinExistence type="predicted"/>
<sequence>MTLLALALLLGGCTNTAVRPADDRTDTLAADGNCAELEDGERLKLGLIEDELAAGRPRAAMAHLDALPDALAGRPLALYLRAESHRQVKEYDLAARLYGRLSEGCLPGAGYHGLGLVAAARQDLDTAIRHLRRARERLAADPRVRNDYGYALLLSGRPEAARVEFETALELSAGESRAARNLLLVMLVVGDEQVAQRYARTLSLGDAESRRLHRHAMALREQLSKESGHDEPVD</sequence>
<dbReference type="OrthoDB" id="6181789at2"/>
<comment type="caution">
    <text evidence="1">The sequence shown here is derived from an EMBL/GenBank/DDBJ whole genome shotgun (WGS) entry which is preliminary data.</text>
</comment>
<name>A0A426QI50_9GAMM</name>
<dbReference type="AlphaFoldDB" id="A0A426QI50"/>
<evidence type="ECO:0000313" key="1">
    <source>
        <dbReference type="EMBL" id="RRQ21432.1"/>
    </source>
</evidence>
<keyword evidence="2" id="KW-1185">Reference proteome</keyword>
<dbReference type="EMBL" id="QZMU01000001">
    <property type="protein sequence ID" value="RRQ21432.1"/>
    <property type="molecule type" value="Genomic_DNA"/>
</dbReference>
<dbReference type="InterPro" id="IPR011990">
    <property type="entry name" value="TPR-like_helical_dom_sf"/>
</dbReference>
<evidence type="ECO:0000313" key="2">
    <source>
        <dbReference type="Proteomes" id="UP000287798"/>
    </source>
</evidence>